<name>A0A6C0AMP8_9ZZZZ</name>
<dbReference type="EMBL" id="MN740719">
    <property type="protein sequence ID" value="QHS80773.1"/>
    <property type="molecule type" value="Genomic_DNA"/>
</dbReference>
<sequence>MNEVKQNLLIAYILIEDEYSSQVVYDLKEVIKDFLRDNQSIVEDSKENFIIDILKNYNINIEAINYNDYAVTLVIKNL</sequence>
<dbReference type="AlphaFoldDB" id="A0A6C0AMP8"/>
<protein>
    <submittedName>
        <fullName evidence="1">Uncharacterized protein</fullName>
    </submittedName>
</protein>
<organism evidence="1">
    <name type="scientific">viral metagenome</name>
    <dbReference type="NCBI Taxonomy" id="1070528"/>
    <lineage>
        <taxon>unclassified sequences</taxon>
        <taxon>metagenomes</taxon>
        <taxon>organismal metagenomes</taxon>
    </lineage>
</organism>
<evidence type="ECO:0000313" key="1">
    <source>
        <dbReference type="EMBL" id="QHS80773.1"/>
    </source>
</evidence>
<accession>A0A6C0AMP8</accession>
<proteinExistence type="predicted"/>
<reference evidence="1" key="1">
    <citation type="journal article" date="2020" name="Nature">
        <title>Giant virus diversity and host interactions through global metagenomics.</title>
        <authorList>
            <person name="Schulz F."/>
            <person name="Roux S."/>
            <person name="Paez-Espino D."/>
            <person name="Jungbluth S."/>
            <person name="Walsh D.A."/>
            <person name="Denef V.J."/>
            <person name="McMahon K.D."/>
            <person name="Konstantinidis K.T."/>
            <person name="Eloe-Fadrosh E.A."/>
            <person name="Kyrpides N.C."/>
            <person name="Woyke T."/>
        </authorList>
    </citation>
    <scope>NUCLEOTIDE SEQUENCE</scope>
    <source>
        <strain evidence="1">GVMAG-S-1091796-13</strain>
    </source>
</reference>